<dbReference type="InterPro" id="IPR023198">
    <property type="entry name" value="PGP-like_dom2"/>
</dbReference>
<dbReference type="Pfam" id="PF13419">
    <property type="entry name" value="HAD_2"/>
    <property type="match status" value="1"/>
</dbReference>
<dbReference type="InterPro" id="IPR036412">
    <property type="entry name" value="HAD-like_sf"/>
</dbReference>
<accession>A0A0K0EFL1</accession>
<evidence type="ECO:0000313" key="1">
    <source>
        <dbReference type="Proteomes" id="UP000035681"/>
    </source>
</evidence>
<dbReference type="InterPro" id="IPR050155">
    <property type="entry name" value="HAD-like_hydrolase_sf"/>
</dbReference>
<organism evidence="2">
    <name type="scientific">Strongyloides stercoralis</name>
    <name type="common">Threadworm</name>
    <dbReference type="NCBI Taxonomy" id="6248"/>
    <lineage>
        <taxon>Eukaryota</taxon>
        <taxon>Metazoa</taxon>
        <taxon>Ecdysozoa</taxon>
        <taxon>Nematoda</taxon>
        <taxon>Chromadorea</taxon>
        <taxon>Rhabditida</taxon>
        <taxon>Tylenchina</taxon>
        <taxon>Panagrolaimomorpha</taxon>
        <taxon>Strongyloidoidea</taxon>
        <taxon>Strongyloididae</taxon>
        <taxon>Strongyloides</taxon>
    </lineage>
</organism>
<sequence>MALRTGLLKINSLRRNFLLTRKASSNMGLQYSVPEEKKEEIYNKSIDSKIIFNKKNIVKSDCIEKPELIIFDKDGTLICFHAMWVPWIIGYVERIEQFSELYLSSELYDKLGFCKKTKKVVPGLLAEGTMKQINDAVLDVMKSYGISKEKSIKIVEKVSKVMKEEQKDNKFIKEVTNIQRLFNALKNDNIKIAICTSDSRKNTIHTLSFLGVTPFIDFIRCGDDIGSVPKPDPSNALKICSYLNVLPSKTIMVGDTLTDLKMAYLANLGGSVGVLTGVGNYSLLYPYSKMLVDDVSQIPMYFI</sequence>
<dbReference type="AlphaFoldDB" id="A0A0K0EFL1"/>
<dbReference type="WBParaSite" id="SSTP_0000827300.1">
    <property type="protein sequence ID" value="SSTP_0000827300.1"/>
    <property type="gene ID" value="SSTP_0000827300"/>
</dbReference>
<dbReference type="STRING" id="6248.A0A0K0EFL1"/>
<dbReference type="Gene3D" id="1.10.150.240">
    <property type="entry name" value="Putative phosphatase, domain 2"/>
    <property type="match status" value="1"/>
</dbReference>
<reference evidence="2" key="1">
    <citation type="submission" date="2015-08" db="UniProtKB">
        <authorList>
            <consortium name="WormBaseParasite"/>
        </authorList>
    </citation>
    <scope>IDENTIFICATION</scope>
</reference>
<dbReference type="GO" id="GO:0006281">
    <property type="term" value="P:DNA repair"/>
    <property type="evidence" value="ECO:0007669"/>
    <property type="project" value="TreeGrafter"/>
</dbReference>
<protein>
    <submittedName>
        <fullName evidence="2 3">Haloacid dehalogenase-like hydrolase</fullName>
    </submittedName>
</protein>
<evidence type="ECO:0000313" key="3">
    <source>
        <dbReference type="WBParaSite" id="TCONS_00014309.p1"/>
    </source>
</evidence>
<dbReference type="PANTHER" id="PTHR43434:SF22">
    <property type="entry name" value="PHOSPHOGLYCOLATE PHOSPHATASE"/>
    <property type="match status" value="1"/>
</dbReference>
<dbReference type="InterPro" id="IPR023214">
    <property type="entry name" value="HAD_sf"/>
</dbReference>
<keyword evidence="1" id="KW-1185">Reference proteome</keyword>
<dbReference type="SFLD" id="SFLDS00003">
    <property type="entry name" value="Haloacid_Dehalogenase"/>
    <property type="match status" value="1"/>
</dbReference>
<dbReference type="Gene3D" id="3.40.50.1000">
    <property type="entry name" value="HAD superfamily/HAD-like"/>
    <property type="match status" value="1"/>
</dbReference>
<dbReference type="SUPFAM" id="SSF56784">
    <property type="entry name" value="HAD-like"/>
    <property type="match status" value="1"/>
</dbReference>
<dbReference type="GO" id="GO:0008967">
    <property type="term" value="F:phosphoglycolate phosphatase activity"/>
    <property type="evidence" value="ECO:0007669"/>
    <property type="project" value="TreeGrafter"/>
</dbReference>
<dbReference type="InterPro" id="IPR041492">
    <property type="entry name" value="HAD_2"/>
</dbReference>
<name>A0A0K0EFL1_STRER</name>
<dbReference type="SFLD" id="SFLDG01129">
    <property type="entry name" value="C1.5:_HAD__Beta-PGM__Phosphata"/>
    <property type="match status" value="1"/>
</dbReference>
<proteinExistence type="predicted"/>
<dbReference type="WBParaSite" id="TCONS_00014309.p1">
    <property type="protein sequence ID" value="TCONS_00014309.p1"/>
    <property type="gene ID" value="XLOC_009524"/>
</dbReference>
<evidence type="ECO:0000313" key="2">
    <source>
        <dbReference type="WBParaSite" id="SSTP_0000827300.1"/>
    </source>
</evidence>
<dbReference type="Proteomes" id="UP000035681">
    <property type="component" value="Unplaced"/>
</dbReference>
<dbReference type="PANTHER" id="PTHR43434">
    <property type="entry name" value="PHOSPHOGLYCOLATE PHOSPHATASE"/>
    <property type="match status" value="1"/>
</dbReference>